<keyword evidence="3" id="KW-1185">Reference proteome</keyword>
<evidence type="ECO:0000256" key="1">
    <source>
        <dbReference type="SAM" id="MobiDB-lite"/>
    </source>
</evidence>
<reference evidence="2 3" key="1">
    <citation type="submission" date="2019-11" db="EMBL/GenBank/DDBJ databases">
        <title>Whole genome sequence of Oryza granulata.</title>
        <authorList>
            <person name="Li W."/>
        </authorList>
    </citation>
    <scope>NUCLEOTIDE SEQUENCE [LARGE SCALE GENOMIC DNA]</scope>
    <source>
        <strain evidence="3">cv. Menghai</strain>
        <tissue evidence="2">Leaf</tissue>
    </source>
</reference>
<dbReference type="OrthoDB" id="680077at2759"/>
<evidence type="ECO:0000313" key="3">
    <source>
        <dbReference type="Proteomes" id="UP000479710"/>
    </source>
</evidence>
<dbReference type="AlphaFoldDB" id="A0A6G1EAT1"/>
<dbReference type="EMBL" id="SPHZ02000004">
    <property type="protein sequence ID" value="KAF0921532.1"/>
    <property type="molecule type" value="Genomic_DNA"/>
</dbReference>
<proteinExistence type="predicted"/>
<gene>
    <name evidence="2" type="ORF">E2562_009273</name>
</gene>
<organism evidence="2 3">
    <name type="scientific">Oryza meyeriana var. granulata</name>
    <dbReference type="NCBI Taxonomy" id="110450"/>
    <lineage>
        <taxon>Eukaryota</taxon>
        <taxon>Viridiplantae</taxon>
        <taxon>Streptophyta</taxon>
        <taxon>Embryophyta</taxon>
        <taxon>Tracheophyta</taxon>
        <taxon>Spermatophyta</taxon>
        <taxon>Magnoliopsida</taxon>
        <taxon>Liliopsida</taxon>
        <taxon>Poales</taxon>
        <taxon>Poaceae</taxon>
        <taxon>BOP clade</taxon>
        <taxon>Oryzoideae</taxon>
        <taxon>Oryzeae</taxon>
        <taxon>Oryzinae</taxon>
        <taxon>Oryza</taxon>
        <taxon>Oryza meyeriana</taxon>
    </lineage>
</organism>
<sequence length="178" mass="18893">MSSDPPLSFFYLLRRATRAPVNLIISGGLLVVTPTRLVHRRVTQLIRTTHPPPRHPAPSPSLGRGRRSPDTSASVSPGPLAVARPHPPLLRPDTSAGAAVHRLDPSSVTRRTALRRPDCSAVTPGLRGFFVVQICLLVVMAATASLTVQGRPVAVESVPVCCLFHPDCCQAAGADPDP</sequence>
<protein>
    <submittedName>
        <fullName evidence="2">Uncharacterized protein</fullName>
    </submittedName>
</protein>
<evidence type="ECO:0000313" key="2">
    <source>
        <dbReference type="EMBL" id="KAF0921532.1"/>
    </source>
</evidence>
<dbReference type="Proteomes" id="UP000479710">
    <property type="component" value="Unassembled WGS sequence"/>
</dbReference>
<accession>A0A6G1EAT1</accession>
<comment type="caution">
    <text evidence="2">The sequence shown here is derived from an EMBL/GenBank/DDBJ whole genome shotgun (WGS) entry which is preliminary data.</text>
</comment>
<feature type="compositionally biased region" description="Pro residues" evidence="1">
    <location>
        <begin position="50"/>
        <end position="59"/>
    </location>
</feature>
<name>A0A6G1EAT1_9ORYZ</name>
<feature type="region of interest" description="Disordered" evidence="1">
    <location>
        <begin position="44"/>
        <end position="100"/>
    </location>
</feature>